<gene>
    <name evidence="2" type="ORF">ABR189_13530</name>
</gene>
<comment type="caution">
    <text evidence="2">The sequence shown here is derived from an EMBL/GenBank/DDBJ whole genome shotgun (WGS) entry which is preliminary data.</text>
</comment>
<dbReference type="InterPro" id="IPR036412">
    <property type="entry name" value="HAD-like_sf"/>
</dbReference>
<dbReference type="Gene3D" id="3.40.50.1000">
    <property type="entry name" value="HAD superfamily/HAD-like"/>
    <property type="match status" value="1"/>
</dbReference>
<dbReference type="Pfam" id="PF03767">
    <property type="entry name" value="Acid_phosphat_B"/>
    <property type="match status" value="1"/>
</dbReference>
<keyword evidence="3" id="KW-1185">Reference proteome</keyword>
<dbReference type="CDD" id="cd07534">
    <property type="entry name" value="HAD_CAP"/>
    <property type="match status" value="1"/>
</dbReference>
<dbReference type="InterPro" id="IPR005519">
    <property type="entry name" value="Acid_phosphat_B-like"/>
</dbReference>
<dbReference type="PANTHER" id="PTHR31284:SF10">
    <property type="entry name" value="ACID PHOSPHATASE-LIKE PROTEIN"/>
    <property type="match status" value="1"/>
</dbReference>
<dbReference type="EMBL" id="JBEXAC010000001">
    <property type="protein sequence ID" value="MET6998403.1"/>
    <property type="molecule type" value="Genomic_DNA"/>
</dbReference>
<name>A0ABV2T5V4_9BACT</name>
<dbReference type="SFLD" id="SFLDG01125">
    <property type="entry name" value="C1.1:_Acid_Phosphatase_Like"/>
    <property type="match status" value="1"/>
</dbReference>
<proteinExistence type="predicted"/>
<dbReference type="SFLD" id="SFLDS00003">
    <property type="entry name" value="Haloacid_Dehalogenase"/>
    <property type="match status" value="1"/>
</dbReference>
<sequence length="275" mass="30836">MSKTLKCIVIQTGILIALLGGTGCKEKPVTVTAKAETAGLYPHGPLWGALWQQRAAEYKALCFQAYYTATLSLNELLKQPSKMPRAIVTDIDETVLDNSPYYVHQALNGEMYSDASWMEWTARVACDTVPGALSFLKYAASKGVKVFYITNRLEAERKITLENLQKWGFPDADDAHLTLKQTTSSKDERRNLVAAGHNIIMLLGDNLGDFATAFDKQTYENRDSLVVNGATQFGTRFIVLPNPMYGDWEEVLFKYGKDLSVAEKNEQLKKWVKNY</sequence>
<accession>A0ABV2T5V4</accession>
<dbReference type="SUPFAM" id="SSF56784">
    <property type="entry name" value="HAD-like"/>
    <property type="match status" value="1"/>
</dbReference>
<dbReference type="RefSeq" id="WP_354661038.1">
    <property type="nucleotide sequence ID" value="NZ_JBEXAC010000001.1"/>
</dbReference>
<evidence type="ECO:0000313" key="3">
    <source>
        <dbReference type="Proteomes" id="UP001549749"/>
    </source>
</evidence>
<reference evidence="2 3" key="1">
    <citation type="submission" date="2024-06" db="EMBL/GenBank/DDBJ databases">
        <title>Chitinophaga defluvii sp. nov., isolated from municipal sewage.</title>
        <authorList>
            <person name="Zhang L."/>
        </authorList>
    </citation>
    <scope>NUCLEOTIDE SEQUENCE [LARGE SCALE GENOMIC DNA]</scope>
    <source>
        <strain evidence="2 3">H8</strain>
    </source>
</reference>
<keyword evidence="1" id="KW-0732">Signal</keyword>
<dbReference type="PROSITE" id="PS51257">
    <property type="entry name" value="PROKAR_LIPOPROTEIN"/>
    <property type="match status" value="1"/>
</dbReference>
<dbReference type="PANTHER" id="PTHR31284">
    <property type="entry name" value="ACID PHOSPHATASE-LIKE PROTEIN"/>
    <property type="match status" value="1"/>
</dbReference>
<protein>
    <submittedName>
        <fullName evidence="2">5'-nucleotidase, lipoprotein e(P4) family</fullName>
    </submittedName>
</protein>
<evidence type="ECO:0000313" key="2">
    <source>
        <dbReference type="EMBL" id="MET6998403.1"/>
    </source>
</evidence>
<dbReference type="NCBIfam" id="TIGR01533">
    <property type="entry name" value="lipo_e_P4"/>
    <property type="match status" value="1"/>
</dbReference>
<organism evidence="2 3">
    <name type="scientific">Chitinophaga defluvii</name>
    <dbReference type="NCBI Taxonomy" id="3163343"/>
    <lineage>
        <taxon>Bacteria</taxon>
        <taxon>Pseudomonadati</taxon>
        <taxon>Bacteroidota</taxon>
        <taxon>Chitinophagia</taxon>
        <taxon>Chitinophagales</taxon>
        <taxon>Chitinophagaceae</taxon>
        <taxon>Chitinophaga</taxon>
    </lineage>
</organism>
<dbReference type="InterPro" id="IPR006423">
    <property type="entry name" value="Lipo_e_P4"/>
</dbReference>
<dbReference type="PIRSF" id="PIRSF019271">
    <property type="entry name" value="Acid_Ptase_C"/>
    <property type="match status" value="1"/>
</dbReference>
<evidence type="ECO:0000256" key="1">
    <source>
        <dbReference type="ARBA" id="ARBA00022729"/>
    </source>
</evidence>
<keyword evidence="2" id="KW-0449">Lipoprotein</keyword>
<dbReference type="Proteomes" id="UP001549749">
    <property type="component" value="Unassembled WGS sequence"/>
</dbReference>
<dbReference type="InterPro" id="IPR023214">
    <property type="entry name" value="HAD_sf"/>
</dbReference>